<reference evidence="10 11" key="1">
    <citation type="submission" date="2019-03" db="EMBL/GenBank/DDBJ databases">
        <title>Genomic Encyclopedia of Type Strains, Phase IV (KMG-IV): sequencing the most valuable type-strain genomes for metagenomic binning, comparative biology and taxonomic classification.</title>
        <authorList>
            <person name="Goeker M."/>
        </authorList>
    </citation>
    <scope>NUCLEOTIDE SEQUENCE [LARGE SCALE GENOMIC DNA]</scope>
    <source>
        <strain evidence="10 11">DSM 24176</strain>
    </source>
</reference>
<evidence type="ECO:0000256" key="6">
    <source>
        <dbReference type="ARBA" id="ARBA00023139"/>
    </source>
</evidence>
<gene>
    <name evidence="10" type="ORF">EDC19_1481</name>
</gene>
<proteinExistence type="inferred from homology"/>
<comment type="subcellular location">
    <subcellularLocation>
        <location evidence="1">Membrane</location>
        <topology evidence="1">Lipid-anchor</topology>
    </subcellularLocation>
</comment>
<dbReference type="PROSITE" id="PS51257">
    <property type="entry name" value="PROKAR_LIPOPROTEIN"/>
    <property type="match status" value="1"/>
</dbReference>
<evidence type="ECO:0000259" key="8">
    <source>
        <dbReference type="Pfam" id="PF05504"/>
    </source>
</evidence>
<dbReference type="Proteomes" id="UP000294545">
    <property type="component" value="Unassembled WGS sequence"/>
</dbReference>
<keyword evidence="6" id="KW-0564">Palmitate</keyword>
<name>A0A4R1MMG1_9FIRM</name>
<dbReference type="InterPro" id="IPR008844">
    <property type="entry name" value="Spore_GerAC-like"/>
</dbReference>
<evidence type="ECO:0000256" key="5">
    <source>
        <dbReference type="ARBA" id="ARBA00023136"/>
    </source>
</evidence>
<evidence type="ECO:0000256" key="4">
    <source>
        <dbReference type="ARBA" id="ARBA00022729"/>
    </source>
</evidence>
<accession>A0A4R1MMG1</accession>
<dbReference type="Gene3D" id="3.30.300.210">
    <property type="entry name" value="Nutrient germinant receptor protein C, domain 3"/>
    <property type="match status" value="1"/>
</dbReference>
<evidence type="ECO:0000256" key="7">
    <source>
        <dbReference type="ARBA" id="ARBA00023288"/>
    </source>
</evidence>
<dbReference type="InterPro" id="IPR046953">
    <property type="entry name" value="Spore_GerAC-like_C"/>
</dbReference>
<evidence type="ECO:0000256" key="2">
    <source>
        <dbReference type="ARBA" id="ARBA00007886"/>
    </source>
</evidence>
<dbReference type="NCBIfam" id="TIGR02887">
    <property type="entry name" value="spore_ger_x_C"/>
    <property type="match status" value="1"/>
</dbReference>
<dbReference type="InterPro" id="IPR038501">
    <property type="entry name" value="Spore_GerAC_C_sf"/>
</dbReference>
<dbReference type="EMBL" id="SMGQ01000012">
    <property type="protein sequence ID" value="TCK93290.1"/>
    <property type="molecule type" value="Genomic_DNA"/>
</dbReference>
<dbReference type="InterPro" id="IPR057336">
    <property type="entry name" value="GerAC_N"/>
</dbReference>
<evidence type="ECO:0000313" key="11">
    <source>
        <dbReference type="Proteomes" id="UP000294545"/>
    </source>
</evidence>
<dbReference type="AlphaFoldDB" id="A0A4R1MMG1"/>
<organism evidence="10 11">
    <name type="scientific">Natranaerovirga hydrolytica</name>
    <dbReference type="NCBI Taxonomy" id="680378"/>
    <lineage>
        <taxon>Bacteria</taxon>
        <taxon>Bacillati</taxon>
        <taxon>Bacillota</taxon>
        <taxon>Clostridia</taxon>
        <taxon>Lachnospirales</taxon>
        <taxon>Natranaerovirgaceae</taxon>
        <taxon>Natranaerovirga</taxon>
    </lineage>
</organism>
<dbReference type="PANTHER" id="PTHR35789">
    <property type="entry name" value="SPORE GERMINATION PROTEIN B3"/>
    <property type="match status" value="1"/>
</dbReference>
<dbReference type="OrthoDB" id="2569624at2"/>
<keyword evidence="11" id="KW-1185">Reference proteome</keyword>
<keyword evidence="7" id="KW-0449">Lipoprotein</keyword>
<comment type="similarity">
    <text evidence="2">Belongs to the GerABKC lipoprotein family.</text>
</comment>
<evidence type="ECO:0000313" key="10">
    <source>
        <dbReference type="EMBL" id="TCK93290.1"/>
    </source>
</evidence>
<keyword evidence="5" id="KW-0472">Membrane</keyword>
<dbReference type="GO" id="GO:0016020">
    <property type="term" value="C:membrane"/>
    <property type="evidence" value="ECO:0007669"/>
    <property type="project" value="UniProtKB-SubCell"/>
</dbReference>
<feature type="domain" description="Spore germination protein N-terminal" evidence="9">
    <location>
        <begin position="21"/>
        <end position="192"/>
    </location>
</feature>
<evidence type="ECO:0000256" key="3">
    <source>
        <dbReference type="ARBA" id="ARBA00022544"/>
    </source>
</evidence>
<dbReference type="Pfam" id="PF25198">
    <property type="entry name" value="Spore_GerAC_N"/>
    <property type="match status" value="1"/>
</dbReference>
<comment type="caution">
    <text evidence="10">The sequence shown here is derived from an EMBL/GenBank/DDBJ whole genome shotgun (WGS) entry which is preliminary data.</text>
</comment>
<dbReference type="PANTHER" id="PTHR35789:SF1">
    <property type="entry name" value="SPORE GERMINATION PROTEIN B3"/>
    <property type="match status" value="1"/>
</dbReference>
<sequence>MKILRYSIFLLMPLILTSCWDKVELEERDYVISIGIDLEDDIYHFTYNLPNLPAVTGQGEGEQNFTKIVEASSLYEANRIFGSRSRKKLNFDHTKVLILGEDLLSNKIYFQKILDEFERNADFARTVMVLAVEDKAEEIIEMELDEETEMGLHLTGLYQNNKYDVLKTTEITLGDLINNIHENKGNVIVPKVVIEEDEPMIDGIGIIIDYEIKDWLGREDVDKISWVTGDGKGTNVTTSFVENEEITVEITKMETKLEFEEKNNQVLIKVNIICDGDVTAYTLNPEHSLFEEDNLEKLEEQINGILKAETKMFIEEIQTEYEVDVFNMLEKLAIQDRKLWIKWNENWDEIFSQADIEVDAEIQIRRIGVAK</sequence>
<dbReference type="GO" id="GO:0009847">
    <property type="term" value="P:spore germination"/>
    <property type="evidence" value="ECO:0007669"/>
    <property type="project" value="InterPro"/>
</dbReference>
<evidence type="ECO:0000256" key="1">
    <source>
        <dbReference type="ARBA" id="ARBA00004635"/>
    </source>
</evidence>
<dbReference type="Pfam" id="PF05504">
    <property type="entry name" value="Spore_GerAC"/>
    <property type="match status" value="1"/>
</dbReference>
<evidence type="ECO:0000259" key="9">
    <source>
        <dbReference type="Pfam" id="PF25198"/>
    </source>
</evidence>
<dbReference type="RefSeq" id="WP_132282202.1">
    <property type="nucleotide sequence ID" value="NZ_SMGQ01000012.1"/>
</dbReference>
<protein>
    <submittedName>
        <fullName evidence="10">Ger(X)C family germination protein</fullName>
    </submittedName>
</protein>
<keyword evidence="3" id="KW-0309">Germination</keyword>
<feature type="domain" description="Spore germination GerAC-like C-terminal" evidence="8">
    <location>
        <begin position="203"/>
        <end position="368"/>
    </location>
</feature>
<keyword evidence="4" id="KW-0732">Signal</keyword>